<sequence>MKNTFYFIITFAFLSCKSAQKVEDIYIDEYITLCFENELFKRVNLFNEEVPKHFVDSLINMHTHFETFLINEKVLNDDSKNSYKKLFEDLENQKINMEEIKTNFIEKLKFYPDPIFEGGGTQIPKVCIANAYLKYDLYKKGSWRYNLILAMDGDSPGIKSKYIETQHKIINTIPDNKFNIMVYKAYLLNYLYLGLYNDK</sequence>
<dbReference type="AlphaFoldDB" id="A0A4S3LZ88"/>
<comment type="caution">
    <text evidence="1">The sequence shown here is derived from an EMBL/GenBank/DDBJ whole genome shotgun (WGS) entry which is preliminary data.</text>
</comment>
<dbReference type="Proteomes" id="UP000305939">
    <property type="component" value="Unassembled WGS sequence"/>
</dbReference>
<dbReference type="PROSITE" id="PS51257">
    <property type="entry name" value="PROKAR_LIPOPROTEIN"/>
    <property type="match status" value="1"/>
</dbReference>
<protein>
    <submittedName>
        <fullName evidence="1">Uncharacterized protein</fullName>
    </submittedName>
</protein>
<dbReference type="EMBL" id="SSMC01000002">
    <property type="protein sequence ID" value="THD67412.1"/>
    <property type="molecule type" value="Genomic_DNA"/>
</dbReference>
<proteinExistence type="predicted"/>
<reference evidence="1 2" key="1">
    <citation type="submission" date="2019-04" db="EMBL/GenBank/DDBJ databases">
        <title>Draft genome sequence of Robertkochia marina CC-AMO-30D.</title>
        <authorList>
            <person name="Hameed A."/>
            <person name="Lin S.-Y."/>
            <person name="Shahina M."/>
            <person name="Lai W.-A."/>
            <person name="Young C.-C."/>
        </authorList>
    </citation>
    <scope>NUCLEOTIDE SEQUENCE [LARGE SCALE GENOMIC DNA]</scope>
    <source>
        <strain evidence="1 2">CC-AMO-30D</strain>
    </source>
</reference>
<gene>
    <name evidence="1" type="ORF">E7Z59_07050</name>
</gene>
<keyword evidence="2" id="KW-1185">Reference proteome</keyword>
<accession>A0A4S3LZ88</accession>
<evidence type="ECO:0000313" key="2">
    <source>
        <dbReference type="Proteomes" id="UP000305939"/>
    </source>
</evidence>
<organism evidence="1 2">
    <name type="scientific">Robertkochia marina</name>
    <dbReference type="NCBI Taxonomy" id="1227945"/>
    <lineage>
        <taxon>Bacteria</taxon>
        <taxon>Pseudomonadati</taxon>
        <taxon>Bacteroidota</taxon>
        <taxon>Flavobacteriia</taxon>
        <taxon>Flavobacteriales</taxon>
        <taxon>Flavobacteriaceae</taxon>
        <taxon>Robertkochia</taxon>
    </lineage>
</organism>
<name>A0A4S3LZ88_9FLAO</name>
<evidence type="ECO:0000313" key="1">
    <source>
        <dbReference type="EMBL" id="THD67412.1"/>
    </source>
</evidence>
<dbReference type="RefSeq" id="WP_136335618.1">
    <property type="nucleotide sequence ID" value="NZ_SSMC01000002.1"/>
</dbReference>